<dbReference type="RefSeq" id="WP_103262590.1">
    <property type="nucleotide sequence ID" value="NZ_PPEL01000007.1"/>
</dbReference>
<dbReference type="PIRSF" id="PIRSF000485">
    <property type="entry name" value="Amd_phspho_trans"/>
    <property type="match status" value="1"/>
</dbReference>
<name>A0A2K2U779_9ACTN</name>
<feature type="binding site" evidence="7 10">
    <location>
        <position position="310"/>
    </location>
    <ligand>
        <name>Mg(2+)</name>
        <dbReference type="ChEBI" id="CHEBI:18420"/>
    </ligand>
</feature>
<dbReference type="Pfam" id="PF13537">
    <property type="entry name" value="GATase_7"/>
    <property type="match status" value="1"/>
</dbReference>
<evidence type="ECO:0000256" key="1">
    <source>
        <dbReference type="ARBA" id="ARBA00005209"/>
    </source>
</evidence>
<reference evidence="13" key="2">
    <citation type="journal article" date="2021" name="PeerJ">
        <title>Extensive microbial diversity within the chicken gut microbiome revealed by metagenomics and culture.</title>
        <authorList>
            <person name="Gilroy R."/>
            <person name="Ravi A."/>
            <person name="Getino M."/>
            <person name="Pursley I."/>
            <person name="Horton D.L."/>
            <person name="Alikhan N.F."/>
            <person name="Baker D."/>
            <person name="Gharbi K."/>
            <person name="Hall N."/>
            <person name="Watson M."/>
            <person name="Adriaenssens E.M."/>
            <person name="Foster-Nyarko E."/>
            <person name="Jarju S."/>
            <person name="Secka A."/>
            <person name="Antonio M."/>
            <person name="Oren A."/>
            <person name="Chaudhuri R.R."/>
            <person name="La Ragione R."/>
            <person name="Hildebrand F."/>
            <person name="Pallen M.J."/>
        </authorList>
    </citation>
    <scope>NUCLEOTIDE SEQUENCE</scope>
    <source>
        <strain evidence="13">USAMLcec12-2067</strain>
    </source>
</reference>
<dbReference type="PROSITE" id="PS51278">
    <property type="entry name" value="GATASE_TYPE_2"/>
    <property type="match status" value="1"/>
</dbReference>
<dbReference type="HAMAP" id="MF_01931">
    <property type="entry name" value="PurF"/>
    <property type="match status" value="1"/>
</dbReference>
<keyword evidence="4 7" id="KW-0808">Transferase</keyword>
<evidence type="ECO:0000256" key="7">
    <source>
        <dbReference type="HAMAP-Rule" id="MF_01931"/>
    </source>
</evidence>
<dbReference type="EMBL" id="DYZL01000068">
    <property type="protein sequence ID" value="HJH42864.1"/>
    <property type="molecule type" value="Genomic_DNA"/>
</dbReference>
<keyword evidence="7 10" id="KW-0460">Magnesium</keyword>
<feature type="binding site" evidence="7 10">
    <location>
        <position position="372"/>
    </location>
    <ligand>
        <name>Mg(2+)</name>
        <dbReference type="ChEBI" id="CHEBI:18420"/>
    </ligand>
</feature>
<dbReference type="CDD" id="cd00715">
    <property type="entry name" value="GPATase_N"/>
    <property type="match status" value="1"/>
</dbReference>
<dbReference type="InterPro" id="IPR029055">
    <property type="entry name" value="Ntn_hydrolases_N"/>
</dbReference>
<dbReference type="InterPro" id="IPR035584">
    <property type="entry name" value="PurF_N"/>
</dbReference>
<protein>
    <recommendedName>
        <fullName evidence="7">Amidophosphoribosyltransferase</fullName>
        <shortName evidence="7">ATase</shortName>
        <ecNumber evidence="7">2.4.2.14</ecNumber>
    </recommendedName>
    <alternativeName>
        <fullName evidence="7">Glutamine phosphoribosylpyrophosphate amidotransferase</fullName>
        <shortName evidence="7">GPATase</shortName>
    </alternativeName>
</protein>
<feature type="domain" description="Glutamine amidotransferase type-2" evidence="12">
    <location>
        <begin position="23"/>
        <end position="247"/>
    </location>
</feature>
<comment type="cofactor">
    <cofactor evidence="7 10">
        <name>Mg(2+)</name>
        <dbReference type="ChEBI" id="CHEBI:18420"/>
    </cofactor>
    <text evidence="7 10">Binds 1 Mg(2+) ion per subunit.</text>
</comment>
<dbReference type="EMBL" id="PPEL01000007">
    <property type="protein sequence ID" value="PNV66134.1"/>
    <property type="molecule type" value="Genomic_DNA"/>
</dbReference>
<keyword evidence="7 10" id="KW-0479">Metal-binding</keyword>
<dbReference type="GO" id="GO:0009113">
    <property type="term" value="P:purine nucleobase biosynthetic process"/>
    <property type="evidence" value="ECO:0007669"/>
    <property type="project" value="UniProtKB-UniRule"/>
</dbReference>
<feature type="binding site" evidence="7 11">
    <location>
        <position position="263"/>
    </location>
    <ligand>
        <name>[4Fe-4S] cluster</name>
        <dbReference type="ChEBI" id="CHEBI:49883"/>
    </ligand>
</feature>
<evidence type="ECO:0000256" key="3">
    <source>
        <dbReference type="ARBA" id="ARBA00022676"/>
    </source>
</evidence>
<reference evidence="13" key="3">
    <citation type="submission" date="2021-09" db="EMBL/GenBank/DDBJ databases">
        <authorList>
            <person name="Gilroy R."/>
        </authorList>
    </citation>
    <scope>NUCLEOTIDE SEQUENCE</scope>
    <source>
        <strain evidence="13">USAMLcec12-2067</strain>
    </source>
</reference>
<evidence type="ECO:0000256" key="4">
    <source>
        <dbReference type="ARBA" id="ARBA00022679"/>
    </source>
</evidence>
<dbReference type="InterPro" id="IPR005854">
    <property type="entry name" value="PurF"/>
</dbReference>
<dbReference type="GO" id="GO:0006189">
    <property type="term" value="P:'de novo' IMP biosynthetic process"/>
    <property type="evidence" value="ECO:0007669"/>
    <property type="project" value="UniProtKB-UniRule"/>
</dbReference>
<dbReference type="AlphaFoldDB" id="A0A2K2U779"/>
<dbReference type="GO" id="GO:0000287">
    <property type="term" value="F:magnesium ion binding"/>
    <property type="evidence" value="ECO:0007669"/>
    <property type="project" value="UniProtKB-UniRule"/>
</dbReference>
<dbReference type="UniPathway" id="UPA00074">
    <property type="reaction ID" value="UER00124"/>
</dbReference>
<dbReference type="NCBIfam" id="TIGR01134">
    <property type="entry name" value="purF"/>
    <property type="match status" value="1"/>
</dbReference>
<reference evidence="14 15" key="1">
    <citation type="journal article" date="2018" name="Int. J. Syst. Evol. Microbiol.">
        <title>Rubneribacter badeniensis gen. nov., sp. nov. and Enteroscipio rubneri gen. nov., sp. nov., new members of the Eggerthellaceae isolated from human faeces.</title>
        <authorList>
            <person name="Danylec N."/>
            <person name="Gobl A."/>
            <person name="Stoll D.A."/>
            <person name="Hetzer B."/>
            <person name="Kulling S.E."/>
            <person name="Huch M."/>
        </authorList>
    </citation>
    <scope>NUCLEOTIDE SEQUENCE [LARGE SCALE GENOMIC DNA]</scope>
    <source>
        <strain evidence="14 15">ResAG-85</strain>
    </source>
</reference>
<evidence type="ECO:0000313" key="15">
    <source>
        <dbReference type="Proteomes" id="UP000236488"/>
    </source>
</evidence>
<dbReference type="InterPro" id="IPR000836">
    <property type="entry name" value="PRTase_dom"/>
</dbReference>
<evidence type="ECO:0000313" key="13">
    <source>
        <dbReference type="EMBL" id="HJH42864.1"/>
    </source>
</evidence>
<accession>A0A2K2U779</accession>
<keyword evidence="7 11" id="KW-0411">Iron-sulfur</keyword>
<comment type="cofactor">
    <cofactor evidence="7 11">
        <name>[4Fe-4S] cluster</name>
        <dbReference type="ChEBI" id="CHEBI:49883"/>
    </cofactor>
    <text evidence="7 11">Binds 1 [4Fe-4S] cluster per subunit.</text>
</comment>
<dbReference type="CDD" id="cd06223">
    <property type="entry name" value="PRTases_typeI"/>
    <property type="match status" value="1"/>
</dbReference>
<dbReference type="InterPro" id="IPR029057">
    <property type="entry name" value="PRTase-like"/>
</dbReference>
<dbReference type="GO" id="GO:0004044">
    <property type="term" value="F:amidophosphoribosyltransferase activity"/>
    <property type="evidence" value="ECO:0007669"/>
    <property type="project" value="UniProtKB-UniRule"/>
</dbReference>
<comment type="catalytic activity">
    <reaction evidence="7 8">
        <text>5-phospho-beta-D-ribosylamine + L-glutamate + diphosphate = 5-phospho-alpha-D-ribose 1-diphosphate + L-glutamine + H2O</text>
        <dbReference type="Rhea" id="RHEA:14905"/>
        <dbReference type="ChEBI" id="CHEBI:15377"/>
        <dbReference type="ChEBI" id="CHEBI:29985"/>
        <dbReference type="ChEBI" id="CHEBI:33019"/>
        <dbReference type="ChEBI" id="CHEBI:58017"/>
        <dbReference type="ChEBI" id="CHEBI:58359"/>
        <dbReference type="ChEBI" id="CHEBI:58681"/>
        <dbReference type="EC" id="2.4.2.14"/>
    </reaction>
</comment>
<dbReference type="Gene3D" id="3.40.50.2020">
    <property type="match status" value="1"/>
</dbReference>
<evidence type="ECO:0000256" key="10">
    <source>
        <dbReference type="PIRSR" id="PIRSR000485-2"/>
    </source>
</evidence>
<comment type="caution">
    <text evidence="14">The sequence shown here is derived from an EMBL/GenBank/DDBJ whole genome shotgun (WGS) entry which is preliminary data.</text>
</comment>
<feature type="binding site" evidence="7 11">
    <location>
        <position position="464"/>
    </location>
    <ligand>
        <name>[4Fe-4S] cluster</name>
        <dbReference type="ChEBI" id="CHEBI:49883"/>
    </ligand>
</feature>
<keyword evidence="7" id="KW-0004">4Fe-4S</keyword>
<comment type="function">
    <text evidence="7">Catalyzes the formation of phosphoribosylamine from phosphoribosylpyrophosphate (PRPP) and glutamine.</text>
</comment>
<evidence type="ECO:0000256" key="8">
    <source>
        <dbReference type="PIRNR" id="PIRNR000485"/>
    </source>
</evidence>
<keyword evidence="6 7" id="KW-0315">Glutamine amidotransferase</keyword>
<dbReference type="Proteomes" id="UP000236488">
    <property type="component" value="Unassembled WGS sequence"/>
</dbReference>
<feature type="binding site" evidence="7 10">
    <location>
        <position position="373"/>
    </location>
    <ligand>
        <name>Mg(2+)</name>
        <dbReference type="ChEBI" id="CHEBI:18420"/>
    </ligand>
</feature>
<evidence type="ECO:0000313" key="14">
    <source>
        <dbReference type="EMBL" id="PNV66134.1"/>
    </source>
</evidence>
<organism evidence="14 15">
    <name type="scientific">Rubneribacter badeniensis</name>
    <dbReference type="NCBI Taxonomy" id="2070688"/>
    <lineage>
        <taxon>Bacteria</taxon>
        <taxon>Bacillati</taxon>
        <taxon>Actinomycetota</taxon>
        <taxon>Coriobacteriia</taxon>
        <taxon>Eggerthellales</taxon>
        <taxon>Eggerthellaceae</taxon>
        <taxon>Rubneribacter</taxon>
    </lineage>
</organism>
<dbReference type="PANTHER" id="PTHR11907">
    <property type="entry name" value="AMIDOPHOSPHORIBOSYLTRANSFERASE"/>
    <property type="match status" value="1"/>
</dbReference>
<keyword evidence="5 7" id="KW-0658">Purine biosynthesis</keyword>
<evidence type="ECO:0000256" key="9">
    <source>
        <dbReference type="PIRSR" id="PIRSR000485-1"/>
    </source>
</evidence>
<keyword evidence="7 11" id="KW-0408">Iron</keyword>
<comment type="similarity">
    <text evidence="2 7 8">In the C-terminal section; belongs to the purine/pyrimidine phosphoribosyltransferase family.</text>
</comment>
<dbReference type="SUPFAM" id="SSF56235">
    <property type="entry name" value="N-terminal nucleophile aminohydrolases (Ntn hydrolases)"/>
    <property type="match status" value="1"/>
</dbReference>
<evidence type="ECO:0000259" key="12">
    <source>
        <dbReference type="PROSITE" id="PS51278"/>
    </source>
</evidence>
<dbReference type="Proteomes" id="UP000789325">
    <property type="component" value="Unassembled WGS sequence"/>
</dbReference>
<evidence type="ECO:0000256" key="5">
    <source>
        <dbReference type="ARBA" id="ARBA00022755"/>
    </source>
</evidence>
<evidence type="ECO:0000256" key="6">
    <source>
        <dbReference type="ARBA" id="ARBA00022962"/>
    </source>
</evidence>
<dbReference type="InterPro" id="IPR017932">
    <property type="entry name" value="GATase_2_dom"/>
</dbReference>
<gene>
    <name evidence="7 13" type="primary">purF</name>
    <name evidence="14" type="ORF">C2L80_02760</name>
    <name evidence="13" type="ORF">K8V16_03625</name>
</gene>
<dbReference type="EC" id="2.4.2.14" evidence="7"/>
<feature type="active site" description="Nucleophile" evidence="7 9">
    <location>
        <position position="23"/>
    </location>
</feature>
<comment type="pathway">
    <text evidence="1 7 8">Purine metabolism; IMP biosynthesis via de novo pathway; N(1)-(5-phospho-D-ribosyl)glycinamide from 5-phospho-alpha-D-ribose 1-diphosphate: step 1/2.</text>
</comment>
<feature type="binding site" evidence="7 11">
    <location>
        <position position="409"/>
    </location>
    <ligand>
        <name>[4Fe-4S] cluster</name>
        <dbReference type="ChEBI" id="CHEBI:49883"/>
    </ligand>
</feature>
<dbReference type="GO" id="GO:0051539">
    <property type="term" value="F:4 iron, 4 sulfur cluster binding"/>
    <property type="evidence" value="ECO:0007669"/>
    <property type="project" value="UniProtKB-KW"/>
</dbReference>
<proteinExistence type="inferred from homology"/>
<feature type="binding site" evidence="7 11">
    <location>
        <position position="461"/>
    </location>
    <ligand>
        <name>[4Fe-4S] cluster</name>
        <dbReference type="ChEBI" id="CHEBI:49883"/>
    </ligand>
</feature>
<keyword evidence="3 7" id="KW-0328">Glycosyltransferase</keyword>
<evidence type="ECO:0000256" key="11">
    <source>
        <dbReference type="PIRSR" id="PIRSR000485-3"/>
    </source>
</evidence>
<dbReference type="SUPFAM" id="SSF53271">
    <property type="entry name" value="PRTase-like"/>
    <property type="match status" value="1"/>
</dbReference>
<dbReference type="Gene3D" id="3.60.20.10">
    <property type="entry name" value="Glutamine Phosphoribosylpyrophosphate, subunit 1, domain 1"/>
    <property type="match status" value="1"/>
</dbReference>
<evidence type="ECO:0000256" key="2">
    <source>
        <dbReference type="ARBA" id="ARBA00010138"/>
    </source>
</evidence>
<sequence>MSVLRHRARLGCSERPDRLEEECAVFGVFAPGEDVARMTCFGLQALQHRGQESAGIAVGDGETMMAAKDLGLVTQVFDEATLAALEGFVAVGHVRYSTSGGAASWEAAQPHISAIDDVLIALAHNGTLVNTAALRARLVRDGVQLRAGTDSEAAAKLIGQVTQKTHHLRNGIRHAMEAIEGAYAMVLASPDALYAFRDPNGIRPLCIGELPQGRGWVVSSETCGLDIVGATYVRDVEPGEIVRFNAEGVHSEQGVPAGRRASCIFEYVYFARPDSVIDHQSVYQARRSLGRILAQEAPAEADLVLGVPDSGVPSALGFAAESGISYADGIVKNRYVGRTFIEPTQAMRQLGIRLKLNPLPSVIRGKRLVVIDDSIVRGNTSKKLVQMLRDAGAAEVHLRIVSPEVKWPCFYGIDTDTRDQLIAANMSLDEMNAWIGSDSLAFISLEGLRAAVPDARHQGFCDACFTGDYPVAIPEALAAKSFSTKKDFEDVYAEGAKGADV</sequence>
<keyword evidence="15" id="KW-1185">Reference proteome</keyword>
<dbReference type="Pfam" id="PF00156">
    <property type="entry name" value="Pribosyltran"/>
    <property type="match status" value="1"/>
</dbReference>